<evidence type="ECO:0000256" key="4">
    <source>
        <dbReference type="SAM" id="SignalP"/>
    </source>
</evidence>
<dbReference type="GO" id="GO:0032934">
    <property type="term" value="F:sterol binding"/>
    <property type="evidence" value="ECO:0007669"/>
    <property type="project" value="InterPro"/>
</dbReference>
<feature type="transmembrane region" description="Helical" evidence="3">
    <location>
        <begin position="63"/>
        <end position="82"/>
    </location>
</feature>
<protein>
    <recommendedName>
        <fullName evidence="5">MD-2-related lipid-recognition domain-containing protein</fullName>
    </recommendedName>
</protein>
<evidence type="ECO:0000256" key="3">
    <source>
        <dbReference type="SAM" id="Phobius"/>
    </source>
</evidence>
<keyword evidence="3" id="KW-0472">Membrane</keyword>
<name>A0A5N5LN75_9ROSI</name>
<dbReference type="InterPro" id="IPR003172">
    <property type="entry name" value="ML_dom"/>
</dbReference>
<feature type="signal peptide" evidence="4">
    <location>
        <begin position="1"/>
        <end position="20"/>
    </location>
</feature>
<evidence type="ECO:0000259" key="5">
    <source>
        <dbReference type="Pfam" id="PF02221"/>
    </source>
</evidence>
<dbReference type="InterPro" id="IPR039670">
    <property type="entry name" value="NPC2-like"/>
</dbReference>
<evidence type="ECO:0000256" key="2">
    <source>
        <dbReference type="ARBA" id="ARBA00022729"/>
    </source>
</evidence>
<feature type="chain" id="PRO_5024454728" description="MD-2-related lipid-recognition domain-containing protein" evidence="4">
    <location>
        <begin position="21"/>
        <end position="88"/>
    </location>
</feature>
<organism evidence="6 7">
    <name type="scientific">Salix brachista</name>
    <dbReference type="NCBI Taxonomy" id="2182728"/>
    <lineage>
        <taxon>Eukaryota</taxon>
        <taxon>Viridiplantae</taxon>
        <taxon>Streptophyta</taxon>
        <taxon>Embryophyta</taxon>
        <taxon>Tracheophyta</taxon>
        <taxon>Spermatophyta</taxon>
        <taxon>Magnoliopsida</taxon>
        <taxon>eudicotyledons</taxon>
        <taxon>Gunneridae</taxon>
        <taxon>Pentapetalae</taxon>
        <taxon>rosids</taxon>
        <taxon>fabids</taxon>
        <taxon>Malpighiales</taxon>
        <taxon>Salicaceae</taxon>
        <taxon>Saliceae</taxon>
        <taxon>Salix</taxon>
    </lineage>
</organism>
<keyword evidence="1" id="KW-0813">Transport</keyword>
<accession>A0A5N5LN75</accession>
<dbReference type="Pfam" id="PF02221">
    <property type="entry name" value="E1_DerP2_DerF2"/>
    <property type="match status" value="1"/>
</dbReference>
<proteinExistence type="predicted"/>
<comment type="caution">
    <text evidence="6">The sequence shown here is derived from an EMBL/GenBank/DDBJ whole genome shotgun (WGS) entry which is preliminary data.</text>
</comment>
<dbReference type="Proteomes" id="UP000326939">
    <property type="component" value="Chromosome 8"/>
</dbReference>
<evidence type="ECO:0000256" key="1">
    <source>
        <dbReference type="ARBA" id="ARBA00022448"/>
    </source>
</evidence>
<sequence>MKMALYKLISLCLILPMTLASKFEYCGNKDYAVKVSGVKISPNPVKKGKPATFIISATTSKFFFLRRLMGFILLFNGYFWFIGSSTAF</sequence>
<evidence type="ECO:0000313" key="7">
    <source>
        <dbReference type="Proteomes" id="UP000326939"/>
    </source>
</evidence>
<dbReference type="AlphaFoldDB" id="A0A5N5LN75"/>
<feature type="domain" description="MD-2-related lipid-recognition" evidence="5">
    <location>
        <begin position="21"/>
        <end position="61"/>
    </location>
</feature>
<dbReference type="GO" id="GO:0015918">
    <property type="term" value="P:sterol transport"/>
    <property type="evidence" value="ECO:0007669"/>
    <property type="project" value="InterPro"/>
</dbReference>
<keyword evidence="7" id="KW-1185">Reference proteome</keyword>
<dbReference type="EMBL" id="VDCV01000008">
    <property type="protein sequence ID" value="KAB5544254.1"/>
    <property type="molecule type" value="Genomic_DNA"/>
</dbReference>
<dbReference type="PANTHER" id="PTHR11306">
    <property type="entry name" value="NIEMANN PICK TYPE C2 PROTEIN NPC2-RELATED"/>
    <property type="match status" value="1"/>
</dbReference>
<keyword evidence="2 4" id="KW-0732">Signal</keyword>
<gene>
    <name evidence="6" type="ORF">DKX38_012366</name>
</gene>
<reference evidence="7" key="1">
    <citation type="journal article" date="2019" name="Gigascience">
        <title>De novo genome assembly of the endangered Acer yangbiense, a plant species with extremely small populations endemic to Yunnan Province, China.</title>
        <authorList>
            <person name="Yang J."/>
            <person name="Wariss H.M."/>
            <person name="Tao L."/>
            <person name="Zhang R."/>
            <person name="Yun Q."/>
            <person name="Hollingsworth P."/>
            <person name="Dao Z."/>
            <person name="Luo G."/>
            <person name="Guo H."/>
            <person name="Ma Y."/>
            <person name="Sun W."/>
        </authorList>
    </citation>
    <scope>NUCLEOTIDE SEQUENCE [LARGE SCALE GENOMIC DNA]</scope>
    <source>
        <strain evidence="7">cv. br00</strain>
    </source>
</reference>
<evidence type="ECO:0000313" key="6">
    <source>
        <dbReference type="EMBL" id="KAB5544254.1"/>
    </source>
</evidence>
<dbReference type="PANTHER" id="PTHR11306:SF0">
    <property type="entry name" value="PHOSPHATIDYLGLYCEROL_PHOSPHATIDYLINOSITOL TRANSFER PROTEIN"/>
    <property type="match status" value="1"/>
</dbReference>
<keyword evidence="3" id="KW-1133">Transmembrane helix</keyword>
<keyword evidence="3" id="KW-0812">Transmembrane</keyword>